<accession>A0AAD7VZM1</accession>
<evidence type="ECO:0000256" key="1">
    <source>
        <dbReference type="ARBA" id="ARBA00004430"/>
    </source>
</evidence>
<keyword evidence="3" id="KW-0677">Repeat</keyword>
<dbReference type="InterPro" id="IPR040193">
    <property type="entry name" value="EFHC1/EFHC2/EFHB"/>
</dbReference>
<keyword evidence="5" id="KW-0966">Cell projection</keyword>
<dbReference type="GO" id="GO:0010975">
    <property type="term" value="P:regulation of neuron projection development"/>
    <property type="evidence" value="ECO:0007669"/>
    <property type="project" value="TreeGrafter"/>
</dbReference>
<comment type="subcellular location">
    <subcellularLocation>
        <location evidence="1">Cytoplasm</location>
        <location evidence="1">Cytoskeleton</location>
        <location evidence="1">Cilium axoneme</location>
    </subcellularLocation>
</comment>
<dbReference type="PANTHER" id="PTHR12086:SF11">
    <property type="entry name" value="EF-HAND DOMAIN-CONTAINING FAMILY MEMBER C2"/>
    <property type="match status" value="1"/>
</dbReference>
<reference evidence="7" key="1">
    <citation type="journal article" date="2023" name="Science">
        <title>Genome structures resolve the early diversification of teleost fishes.</title>
        <authorList>
            <person name="Parey E."/>
            <person name="Louis A."/>
            <person name="Montfort J."/>
            <person name="Bouchez O."/>
            <person name="Roques C."/>
            <person name="Iampietro C."/>
            <person name="Lluch J."/>
            <person name="Castinel A."/>
            <person name="Donnadieu C."/>
            <person name="Desvignes T."/>
            <person name="Floi Bucao C."/>
            <person name="Jouanno E."/>
            <person name="Wen M."/>
            <person name="Mejri S."/>
            <person name="Dirks R."/>
            <person name="Jansen H."/>
            <person name="Henkel C."/>
            <person name="Chen W.J."/>
            <person name="Zahm M."/>
            <person name="Cabau C."/>
            <person name="Klopp C."/>
            <person name="Thompson A.W."/>
            <person name="Robinson-Rechavi M."/>
            <person name="Braasch I."/>
            <person name="Lecointre G."/>
            <person name="Bobe J."/>
            <person name="Postlethwait J.H."/>
            <person name="Berthelot C."/>
            <person name="Roest Crollius H."/>
            <person name="Guiguen Y."/>
        </authorList>
    </citation>
    <scope>NUCLEOTIDE SEQUENCE</scope>
    <source>
        <strain evidence="7">NC1722</strain>
    </source>
</reference>
<dbReference type="SMART" id="SM00676">
    <property type="entry name" value="DM10"/>
    <property type="match status" value="1"/>
</dbReference>
<organism evidence="7 8">
    <name type="scientific">Aldrovandia affinis</name>
    <dbReference type="NCBI Taxonomy" id="143900"/>
    <lineage>
        <taxon>Eukaryota</taxon>
        <taxon>Metazoa</taxon>
        <taxon>Chordata</taxon>
        <taxon>Craniata</taxon>
        <taxon>Vertebrata</taxon>
        <taxon>Euteleostomi</taxon>
        <taxon>Actinopterygii</taxon>
        <taxon>Neopterygii</taxon>
        <taxon>Teleostei</taxon>
        <taxon>Notacanthiformes</taxon>
        <taxon>Halosauridae</taxon>
        <taxon>Aldrovandia</taxon>
    </lineage>
</organism>
<evidence type="ECO:0000256" key="5">
    <source>
        <dbReference type="ARBA" id="ARBA00023273"/>
    </source>
</evidence>
<dbReference type="GO" id="GO:0005930">
    <property type="term" value="C:axoneme"/>
    <property type="evidence" value="ECO:0007669"/>
    <property type="project" value="UniProtKB-SubCell"/>
</dbReference>
<comment type="caution">
    <text evidence="7">The sequence shown here is derived from an EMBL/GenBank/DDBJ whole genome shotgun (WGS) entry which is preliminary data.</text>
</comment>
<sequence length="344" mass="39244">MEELIAKDKRSSSKLSEIDSEVSIVAANIRSFLPKLDYLEGQSRRNNIVIDGIQESGNESWAQSEEKKAPIPRLQPGEGATHTVLNVFGPMGNRRRYLLDNLRTGALNNEEYYKDCDLTLGAVINVWGRNVLLCDWDDFTKEFYRSKYGIASCSAVDRRALQRVINVAQKTIGCSLPSLEDIFSSRYIPVDTERMFIISYHLCDDTLSVYERTQRNLGVFLERGRVKTPGQELFKSDLSECYGAQDLYVGARLCLNAHEFQLTDADEFTLSYMEQNAEELSEHELLALGRRYSAAERREEEEARRRSDPGLKLQAAAVAQERLKKSQYESFSDMARAFLEEDRA</sequence>
<evidence type="ECO:0000256" key="3">
    <source>
        <dbReference type="ARBA" id="ARBA00022737"/>
    </source>
</evidence>
<evidence type="ECO:0000256" key="4">
    <source>
        <dbReference type="ARBA" id="ARBA00023212"/>
    </source>
</evidence>
<keyword evidence="8" id="KW-1185">Reference proteome</keyword>
<dbReference type="Pfam" id="PF06565">
    <property type="entry name" value="DM10_dom"/>
    <property type="match status" value="1"/>
</dbReference>
<dbReference type="EMBL" id="JAINUG010000543">
    <property type="protein sequence ID" value="KAJ8366801.1"/>
    <property type="molecule type" value="Genomic_DNA"/>
</dbReference>
<evidence type="ECO:0000313" key="7">
    <source>
        <dbReference type="EMBL" id="KAJ8366801.1"/>
    </source>
</evidence>
<dbReference type="PANTHER" id="PTHR12086">
    <property type="entry name" value="EF-HAND DOMAIN C-TERMINAL CONTAINING PROTEIN"/>
    <property type="match status" value="1"/>
</dbReference>
<keyword evidence="2" id="KW-0963">Cytoplasm</keyword>
<dbReference type="Gene3D" id="2.30.29.170">
    <property type="match status" value="2"/>
</dbReference>
<dbReference type="GO" id="GO:0005874">
    <property type="term" value="C:microtubule"/>
    <property type="evidence" value="ECO:0007669"/>
    <property type="project" value="TreeGrafter"/>
</dbReference>
<gene>
    <name evidence="7" type="ORF">AAFF_G00342340</name>
</gene>
<dbReference type="Proteomes" id="UP001221898">
    <property type="component" value="Unassembled WGS sequence"/>
</dbReference>
<evidence type="ECO:0000313" key="8">
    <source>
        <dbReference type="Proteomes" id="UP001221898"/>
    </source>
</evidence>
<dbReference type="InterPro" id="IPR006602">
    <property type="entry name" value="DM10_dom"/>
</dbReference>
<proteinExistence type="predicted"/>
<dbReference type="AlphaFoldDB" id="A0AAD7VZM1"/>
<protein>
    <recommendedName>
        <fullName evidence="6">DM10 domain-containing protein</fullName>
    </recommendedName>
</protein>
<dbReference type="FunFam" id="2.30.29.170:FF:000002">
    <property type="entry name" value="EF-hand domain (C-terminal) containing 1"/>
    <property type="match status" value="1"/>
</dbReference>
<feature type="non-terminal residue" evidence="7">
    <location>
        <position position="344"/>
    </location>
</feature>
<dbReference type="PROSITE" id="PS51336">
    <property type="entry name" value="DM10"/>
    <property type="match status" value="1"/>
</dbReference>
<evidence type="ECO:0000259" key="6">
    <source>
        <dbReference type="PROSITE" id="PS51336"/>
    </source>
</evidence>
<evidence type="ECO:0000256" key="2">
    <source>
        <dbReference type="ARBA" id="ARBA00022490"/>
    </source>
</evidence>
<keyword evidence="4" id="KW-0206">Cytoskeleton</keyword>
<name>A0AAD7VZM1_9TELE</name>
<feature type="domain" description="DM10" evidence="6">
    <location>
        <begin position="177"/>
        <end position="277"/>
    </location>
</feature>